<keyword evidence="2" id="KW-0808">Transferase</keyword>
<dbReference type="InterPro" id="IPR004006">
    <property type="entry name" value="DhaK_dom"/>
</dbReference>
<organism evidence="2 3">
    <name type="scientific">Gulosibacter faecalis</name>
    <dbReference type="NCBI Taxonomy" id="272240"/>
    <lineage>
        <taxon>Bacteria</taxon>
        <taxon>Bacillati</taxon>
        <taxon>Actinomycetota</taxon>
        <taxon>Actinomycetes</taxon>
        <taxon>Micrococcales</taxon>
        <taxon>Microbacteriaceae</taxon>
        <taxon>Gulosibacter</taxon>
    </lineage>
</organism>
<accession>A0ABW5UW18</accession>
<proteinExistence type="predicted"/>
<dbReference type="PANTHER" id="PTHR28629:SF4">
    <property type="entry name" value="TRIOKINASE_FMN CYCLASE"/>
    <property type="match status" value="1"/>
</dbReference>
<dbReference type="RefSeq" id="WP_019619794.1">
    <property type="nucleotide sequence ID" value="NZ_JBHUNE010000003.1"/>
</dbReference>
<dbReference type="EMBL" id="JBHUNE010000003">
    <property type="protein sequence ID" value="MFD2757891.1"/>
    <property type="molecule type" value="Genomic_DNA"/>
</dbReference>
<feature type="domain" description="DhaK" evidence="1">
    <location>
        <begin position="7"/>
        <end position="329"/>
    </location>
</feature>
<keyword evidence="2" id="KW-0418">Kinase</keyword>
<reference evidence="3" key="1">
    <citation type="journal article" date="2019" name="Int. J. Syst. Evol. Microbiol.">
        <title>The Global Catalogue of Microorganisms (GCM) 10K type strain sequencing project: providing services to taxonomists for standard genome sequencing and annotation.</title>
        <authorList>
            <consortium name="The Broad Institute Genomics Platform"/>
            <consortium name="The Broad Institute Genome Sequencing Center for Infectious Disease"/>
            <person name="Wu L."/>
            <person name="Ma J."/>
        </authorList>
    </citation>
    <scope>NUCLEOTIDE SEQUENCE [LARGE SCALE GENOMIC DNA]</scope>
    <source>
        <strain evidence="3">TISTR 1514</strain>
    </source>
</reference>
<sequence>MTEYFLPADDAELVALRGFAREHARLVRLHEDPRYVVAREPAATRRVGVVSGGGSGHEPLHGGFVGRGMLDAAVPGRIFASPHNRQVFAASLEVARDEGVLHIVKNYTGDRINFGIAAERLRDQGIRTERVLVDDDIATESDETKTGRRGTAATVVVEKVVGAAAEEGLGLDALAEVGRQVASKARSVAVASRAHTAPAGGLAFDLAEGELEYGVGIHGERAAASVANDGVAQTVDRMLADLQAHTRGVDPGVGTVVLVNGLGSATSLELSAIAELACAGLERRGVEIADVVTGTLVPALDMRGFSLTLVPMDQQELARWQAPCETAAWRLA</sequence>
<dbReference type="Proteomes" id="UP001597492">
    <property type="component" value="Unassembled WGS sequence"/>
</dbReference>
<comment type="caution">
    <text evidence="2">The sequence shown here is derived from an EMBL/GenBank/DDBJ whole genome shotgun (WGS) entry which is preliminary data.</text>
</comment>
<protein>
    <submittedName>
        <fullName evidence="2">Dihydroxyacetone kinase subunit DhaK</fullName>
    </submittedName>
</protein>
<evidence type="ECO:0000313" key="2">
    <source>
        <dbReference type="EMBL" id="MFD2757891.1"/>
    </source>
</evidence>
<dbReference type="SUPFAM" id="SSF82549">
    <property type="entry name" value="DAK1/DegV-like"/>
    <property type="match status" value="1"/>
</dbReference>
<dbReference type="Gene3D" id="3.40.50.10440">
    <property type="entry name" value="Dihydroxyacetone kinase, domain 1"/>
    <property type="match status" value="1"/>
</dbReference>
<keyword evidence="3" id="KW-1185">Reference proteome</keyword>
<dbReference type="PROSITE" id="PS51481">
    <property type="entry name" value="DHAK"/>
    <property type="match status" value="1"/>
</dbReference>
<evidence type="ECO:0000313" key="3">
    <source>
        <dbReference type="Proteomes" id="UP001597492"/>
    </source>
</evidence>
<evidence type="ECO:0000259" key="1">
    <source>
        <dbReference type="PROSITE" id="PS51481"/>
    </source>
</evidence>
<dbReference type="GO" id="GO:0016301">
    <property type="term" value="F:kinase activity"/>
    <property type="evidence" value="ECO:0007669"/>
    <property type="project" value="UniProtKB-KW"/>
</dbReference>
<dbReference type="InterPro" id="IPR050861">
    <property type="entry name" value="Dihydroxyacetone_Kinase"/>
</dbReference>
<dbReference type="PANTHER" id="PTHR28629">
    <property type="entry name" value="TRIOKINASE/FMN CYCLASE"/>
    <property type="match status" value="1"/>
</dbReference>
<gene>
    <name evidence="2" type="ORF">ACFSW7_05820</name>
</gene>
<name>A0ABW5UW18_9MICO</name>
<dbReference type="Pfam" id="PF02733">
    <property type="entry name" value="Dak1"/>
    <property type="match status" value="1"/>
</dbReference>
<dbReference type="Gene3D" id="3.30.1180.20">
    <property type="entry name" value="Dihydroxyacetone kinase, domain 2"/>
    <property type="match status" value="1"/>
</dbReference>